<dbReference type="SUPFAM" id="SSF82771">
    <property type="entry name" value="GIY-YIG endonuclease"/>
    <property type="match status" value="1"/>
</dbReference>
<evidence type="ECO:0000313" key="2">
    <source>
        <dbReference type="EMBL" id="MEM0543710.1"/>
    </source>
</evidence>
<protein>
    <submittedName>
        <fullName evidence="2">GIY-YIG nuclease family protein</fullName>
    </submittedName>
</protein>
<accession>A0ABU9NAY4</accession>
<dbReference type="RefSeq" id="WP_342696886.1">
    <property type="nucleotide sequence ID" value="NZ_JBCGDO010000024.1"/>
</dbReference>
<feature type="domain" description="GIY-YIG" evidence="1">
    <location>
        <begin position="1"/>
        <end position="77"/>
    </location>
</feature>
<dbReference type="Gene3D" id="3.40.1440.10">
    <property type="entry name" value="GIY-YIG endonuclease"/>
    <property type="match status" value="1"/>
</dbReference>
<dbReference type="Pfam" id="PF01541">
    <property type="entry name" value="GIY-YIG"/>
    <property type="match status" value="1"/>
</dbReference>
<sequence length="95" mass="11208">MHCLYILYSKTVDKYYVGESHNVEERILKHNEHAYKGSFSKIANDWELCLKLALDTSSDAIYLEKFIKRMKSKVFIEKIISNPDILLDILLKKKK</sequence>
<evidence type="ECO:0000313" key="3">
    <source>
        <dbReference type="Proteomes" id="UP001460072"/>
    </source>
</evidence>
<dbReference type="Proteomes" id="UP001460072">
    <property type="component" value="Unassembled WGS sequence"/>
</dbReference>
<dbReference type="PROSITE" id="PS50164">
    <property type="entry name" value="GIY_YIG"/>
    <property type="match status" value="1"/>
</dbReference>
<dbReference type="InterPro" id="IPR035901">
    <property type="entry name" value="GIY-YIG_endonuc_sf"/>
</dbReference>
<dbReference type="EMBL" id="JBCGDO010000024">
    <property type="protein sequence ID" value="MEM0543710.1"/>
    <property type="molecule type" value="Genomic_DNA"/>
</dbReference>
<comment type="caution">
    <text evidence="2">The sequence shown here is derived from an EMBL/GenBank/DDBJ whole genome shotgun (WGS) entry which is preliminary data.</text>
</comment>
<name>A0ABU9NAY4_9FLAO</name>
<proteinExistence type="predicted"/>
<gene>
    <name evidence="2" type="ORF">WFZ85_13890</name>
</gene>
<evidence type="ECO:0000259" key="1">
    <source>
        <dbReference type="PROSITE" id="PS50164"/>
    </source>
</evidence>
<keyword evidence="3" id="KW-1185">Reference proteome</keyword>
<reference evidence="2 3" key="1">
    <citation type="submission" date="2024-03" db="EMBL/GenBank/DDBJ databases">
        <title>Two novel species of the genus Flavobacterium exhibiting potentially degradation of complex polysaccharides.</title>
        <authorList>
            <person name="Lian X."/>
        </authorList>
    </citation>
    <scope>NUCLEOTIDE SEQUENCE [LARGE SCALE GENOMIC DNA]</scope>
    <source>
        <strain evidence="3">j3</strain>
    </source>
</reference>
<dbReference type="InterPro" id="IPR000305">
    <property type="entry name" value="GIY-YIG_endonuc"/>
</dbReference>
<organism evidence="2 3">
    <name type="scientific">Flavobacterium aureirubrum</name>
    <dbReference type="NCBI Taxonomy" id="3133147"/>
    <lineage>
        <taxon>Bacteria</taxon>
        <taxon>Pseudomonadati</taxon>
        <taxon>Bacteroidota</taxon>
        <taxon>Flavobacteriia</taxon>
        <taxon>Flavobacteriales</taxon>
        <taxon>Flavobacteriaceae</taxon>
        <taxon>Flavobacterium</taxon>
    </lineage>
</organism>